<dbReference type="PANTHER" id="PTHR12894">
    <property type="entry name" value="CNH DOMAIN CONTAINING"/>
    <property type="match status" value="1"/>
</dbReference>
<dbReference type="SMART" id="SM00036">
    <property type="entry name" value="CNH"/>
    <property type="match status" value="1"/>
</dbReference>
<dbReference type="Pfam" id="PF00780">
    <property type="entry name" value="CNH"/>
    <property type="match status" value="1"/>
</dbReference>
<evidence type="ECO:0000259" key="1">
    <source>
        <dbReference type="PROSITE" id="PS50219"/>
    </source>
</evidence>
<evidence type="ECO:0000313" key="3">
    <source>
        <dbReference type="Proteomes" id="UP001479436"/>
    </source>
</evidence>
<keyword evidence="3" id="KW-1185">Reference proteome</keyword>
<gene>
    <name evidence="2" type="primary">VAM6_3</name>
    <name evidence="2" type="ORF">K7432_013632</name>
</gene>
<protein>
    <submittedName>
        <fullName evidence="2">Vacuolar morphogenesis protein 6</fullName>
    </submittedName>
</protein>
<dbReference type="InterPro" id="IPR011047">
    <property type="entry name" value="Quinoprotein_ADH-like_sf"/>
</dbReference>
<reference evidence="2 3" key="1">
    <citation type="submission" date="2023-04" db="EMBL/GenBank/DDBJ databases">
        <title>Genome of Basidiobolus ranarum AG-B5.</title>
        <authorList>
            <person name="Stajich J.E."/>
            <person name="Carter-House D."/>
            <person name="Gryganskyi A."/>
        </authorList>
    </citation>
    <scope>NUCLEOTIDE SEQUENCE [LARGE SCALE GENOMIC DNA]</scope>
    <source>
        <strain evidence="2 3">AG-B5</strain>
    </source>
</reference>
<evidence type="ECO:0000313" key="2">
    <source>
        <dbReference type="EMBL" id="KAK9761455.1"/>
    </source>
</evidence>
<dbReference type="SUPFAM" id="SSF50998">
    <property type="entry name" value="Quinoprotein alcohol dehydrogenase-like"/>
    <property type="match status" value="1"/>
</dbReference>
<organism evidence="2 3">
    <name type="scientific">Basidiobolus ranarum</name>
    <dbReference type="NCBI Taxonomy" id="34480"/>
    <lineage>
        <taxon>Eukaryota</taxon>
        <taxon>Fungi</taxon>
        <taxon>Fungi incertae sedis</taxon>
        <taxon>Zoopagomycota</taxon>
        <taxon>Entomophthoromycotina</taxon>
        <taxon>Basidiobolomycetes</taxon>
        <taxon>Basidiobolales</taxon>
        <taxon>Basidiobolaceae</taxon>
        <taxon>Basidiobolus</taxon>
    </lineage>
</organism>
<dbReference type="PROSITE" id="PS50219">
    <property type="entry name" value="CNH"/>
    <property type="match status" value="1"/>
</dbReference>
<proteinExistence type="predicted"/>
<sequence>MHQAFEVVPVVEDLPLKIEAVLAYSDRLYIGTSTGVLLVYEVRESTDEEPLSVTLIESKKNFSKKTIEQLEYIKEMDVLVSLSDNVVSMYDTQTLTLRPQLPKIKNAYLFAVSSSIEIEDGIPAIMTRLCVAVKKKLVIYSWEDMDLLDTKEFNVPDKVRKITWASSTKLCLSFTKGYVILDLSTGKLTELFVNAGEGTGLGSSLSELGSMAIGAMGMILNAGKPLIVRLPNDELLVEKDNVSIFISPDGTPTRKAGISWSAAPEELGYSFPYAIAILSKHVEIRNIGTQRLVQNIELMHAQMMTQGKVIYIASADHVWRLIPLDFMKQIDQLVESNEFEEALSLLDQI</sequence>
<dbReference type="PANTHER" id="PTHR12894:SF49">
    <property type="entry name" value="VAM6_VPS39-LIKE PROTEIN"/>
    <property type="match status" value="1"/>
</dbReference>
<dbReference type="Proteomes" id="UP001479436">
    <property type="component" value="Unassembled WGS sequence"/>
</dbReference>
<feature type="domain" description="CNH" evidence="1">
    <location>
        <begin position="15"/>
        <end position="311"/>
    </location>
</feature>
<feature type="non-terminal residue" evidence="2">
    <location>
        <position position="349"/>
    </location>
</feature>
<dbReference type="InterPro" id="IPR032914">
    <property type="entry name" value="Vam6/VPS39/TRAP1"/>
</dbReference>
<accession>A0ABR2WIW5</accession>
<comment type="caution">
    <text evidence="2">The sequence shown here is derived from an EMBL/GenBank/DDBJ whole genome shotgun (WGS) entry which is preliminary data.</text>
</comment>
<dbReference type="InterPro" id="IPR001180">
    <property type="entry name" value="CNH_dom"/>
</dbReference>
<name>A0ABR2WIW5_9FUNG</name>
<dbReference type="EMBL" id="JASJQH010001380">
    <property type="protein sequence ID" value="KAK9761455.1"/>
    <property type="molecule type" value="Genomic_DNA"/>
</dbReference>